<dbReference type="Pfam" id="PF05833">
    <property type="entry name" value="NFACT_N"/>
    <property type="match status" value="1"/>
</dbReference>
<name>H0URM6_9BACT</name>
<dbReference type="GO" id="GO:0000049">
    <property type="term" value="F:tRNA binding"/>
    <property type="evidence" value="ECO:0007669"/>
    <property type="project" value="TreeGrafter"/>
</dbReference>
<dbReference type="HOGENOM" id="CLU_022481_2_1_0"/>
<reference evidence="1 2" key="1">
    <citation type="submission" date="2011-10" db="EMBL/GenBank/DDBJ databases">
        <title>The Noncontiguous Finished genome of Thermanaerovibrio velox DSM 12556.</title>
        <authorList>
            <consortium name="US DOE Joint Genome Institute (JGI-PGF)"/>
            <person name="Lucas S."/>
            <person name="Copeland A."/>
            <person name="Lapidus A."/>
            <person name="Glavina del Rio T."/>
            <person name="Dalin E."/>
            <person name="Tice H."/>
            <person name="Bruce D."/>
            <person name="Goodwin L."/>
            <person name="Pitluck S."/>
            <person name="Peters L."/>
            <person name="Mikhailova N."/>
            <person name="Teshima H."/>
            <person name="Kyrpides N."/>
            <person name="Mavromatis K."/>
            <person name="Ivanova N."/>
            <person name="Markowitz V."/>
            <person name="Cheng J.-F."/>
            <person name="Hugenholtz P."/>
            <person name="Woyke T."/>
            <person name="Wu D."/>
            <person name="Spring S."/>
            <person name="Brambilla E.-M."/>
            <person name="Klenk H.-P."/>
            <person name="Eisen J.A."/>
        </authorList>
    </citation>
    <scope>NUCLEOTIDE SEQUENCE [LARGE SCALE GENOMIC DNA]</scope>
    <source>
        <strain evidence="1 2">DSM 12556</strain>
    </source>
</reference>
<sequence length="533" mass="59850">MAFGPEMIRLQEAWINNTMKNALVDRGESCSEGILLDLRCHRRDITLFISWSTKLPGIFKITRSQKKDLITLFPRRSPLGELLNGHLAGAYLLEARQIQRDRIMALEFSKLVSSSVNHRITMIMELMDRSTNICLLQDGIILECHKRLYPDTSDRVLLPGNTYSPPSPMLSQPHAGLSRGMIRVLQGYPNYPSTAAEMEHLLYSQDPLKTEWQAIQKGKDLFPIPKGLAEEYLPTLKDPLELPSGIMEEHLIGEALATKRKKLLSIIDKKVTALQPQLPNPELLERANRIKSVAEFLMSLPQGREGGKLFITNWPGLEENTEVEIPNGTTPVEEAQRLFKEYRRLLRRHRASEERAPVVRGEIATLEEQRALLMGPISGQDLAALEAEIDTKGSKGNTRGKVRIPKGQEAPGVKRLNPSFGTIYVGLSAMGNREITFRIAKPDDIWFHVKDLPGSHVLLRPKDPKSPIAEEVLAVVASLAAWFSPARSESKAWVDYTQRKNLRPLPEKGVAGVRYKVFKSLLVQPKDPGELGL</sequence>
<dbReference type="InterPro" id="IPR051608">
    <property type="entry name" value="RQC_Subunit_NEMF"/>
</dbReference>
<dbReference type="GO" id="GO:0043023">
    <property type="term" value="F:ribosomal large subunit binding"/>
    <property type="evidence" value="ECO:0007669"/>
    <property type="project" value="TreeGrafter"/>
</dbReference>
<protein>
    <submittedName>
        <fullName evidence="1">Putative RNA-binding protein, snRNP like protein</fullName>
    </submittedName>
</protein>
<organism evidence="1 2">
    <name type="scientific">Thermanaerovibrio velox DSM 12556</name>
    <dbReference type="NCBI Taxonomy" id="926567"/>
    <lineage>
        <taxon>Bacteria</taxon>
        <taxon>Thermotogati</taxon>
        <taxon>Synergistota</taxon>
        <taxon>Synergistia</taxon>
        <taxon>Synergistales</taxon>
        <taxon>Synergistaceae</taxon>
        <taxon>Thermanaerovibrio</taxon>
    </lineage>
</organism>
<proteinExistence type="predicted"/>
<dbReference type="STRING" id="926567.TheveDRAFT_0817"/>
<dbReference type="GO" id="GO:0072344">
    <property type="term" value="P:rescue of stalled ribosome"/>
    <property type="evidence" value="ECO:0007669"/>
    <property type="project" value="TreeGrafter"/>
</dbReference>
<dbReference type="eggNOG" id="COG1293">
    <property type="taxonomic scope" value="Bacteria"/>
</dbReference>
<dbReference type="PANTHER" id="PTHR15239">
    <property type="entry name" value="NUCLEAR EXPORT MEDIATOR FACTOR NEMF"/>
    <property type="match status" value="1"/>
</dbReference>
<dbReference type="PANTHER" id="PTHR15239:SF6">
    <property type="entry name" value="RIBOSOME QUALITY CONTROL COMPLEX SUBUNIT NEMF"/>
    <property type="match status" value="1"/>
</dbReference>
<dbReference type="Proteomes" id="UP000005730">
    <property type="component" value="Chromosome"/>
</dbReference>
<evidence type="ECO:0000313" key="1">
    <source>
        <dbReference type="EMBL" id="EHM09965.1"/>
    </source>
</evidence>
<dbReference type="EMBL" id="CM001377">
    <property type="protein sequence ID" value="EHM09965.1"/>
    <property type="molecule type" value="Genomic_DNA"/>
</dbReference>
<gene>
    <name evidence="1" type="ORF">TheveDRAFT_0817</name>
</gene>
<evidence type="ECO:0000313" key="2">
    <source>
        <dbReference type="Proteomes" id="UP000005730"/>
    </source>
</evidence>
<dbReference type="AlphaFoldDB" id="H0URM6"/>
<dbReference type="Gene3D" id="2.30.310.10">
    <property type="entry name" value="ibrinogen binding protein from staphylococcus aureus domain"/>
    <property type="match status" value="1"/>
</dbReference>
<dbReference type="GO" id="GO:1990112">
    <property type="term" value="C:RQC complex"/>
    <property type="evidence" value="ECO:0007669"/>
    <property type="project" value="TreeGrafter"/>
</dbReference>
<accession>H0URM6</accession>
<keyword evidence="2" id="KW-1185">Reference proteome</keyword>